<organism evidence="5 6">
    <name type="scientific">Actinoplanes couchii</name>
    <dbReference type="NCBI Taxonomy" id="403638"/>
    <lineage>
        <taxon>Bacteria</taxon>
        <taxon>Bacillati</taxon>
        <taxon>Actinomycetota</taxon>
        <taxon>Actinomycetes</taxon>
        <taxon>Micromonosporales</taxon>
        <taxon>Micromonosporaceae</taxon>
        <taxon>Actinoplanes</taxon>
    </lineage>
</organism>
<dbReference type="Pfam" id="PF00512">
    <property type="entry name" value="HisKA"/>
    <property type="match status" value="1"/>
</dbReference>
<name>A0ABQ3XEA4_9ACTN</name>
<dbReference type="InterPro" id="IPR000014">
    <property type="entry name" value="PAS"/>
</dbReference>
<dbReference type="Gene3D" id="1.10.287.130">
    <property type="match status" value="1"/>
</dbReference>
<evidence type="ECO:0000256" key="2">
    <source>
        <dbReference type="ARBA" id="ARBA00004236"/>
    </source>
</evidence>
<dbReference type="Pfam" id="PF13185">
    <property type="entry name" value="GAF_2"/>
    <property type="match status" value="1"/>
</dbReference>
<comment type="catalytic activity">
    <reaction evidence="1">
        <text>ATP + protein L-histidine = ADP + protein N-phospho-L-histidine.</text>
        <dbReference type="EC" id="2.7.13.3"/>
    </reaction>
</comment>
<evidence type="ECO:0000256" key="3">
    <source>
        <dbReference type="ARBA" id="ARBA00012438"/>
    </source>
</evidence>
<evidence type="ECO:0000259" key="4">
    <source>
        <dbReference type="PROSITE" id="PS50112"/>
    </source>
</evidence>
<dbReference type="EMBL" id="BOMG01000062">
    <property type="protein sequence ID" value="GID56745.1"/>
    <property type="molecule type" value="Genomic_DNA"/>
</dbReference>
<accession>A0ABQ3XEA4</accession>
<dbReference type="InterPro" id="IPR003661">
    <property type="entry name" value="HisK_dim/P_dom"/>
</dbReference>
<comment type="subcellular location">
    <subcellularLocation>
        <location evidence="2">Cell membrane</location>
    </subcellularLocation>
</comment>
<dbReference type="SUPFAM" id="SSF47384">
    <property type="entry name" value="Homodimeric domain of signal transducing histidine kinase"/>
    <property type="match status" value="1"/>
</dbReference>
<reference evidence="5 6" key="1">
    <citation type="submission" date="2021-01" db="EMBL/GenBank/DDBJ databases">
        <title>Whole genome shotgun sequence of Actinoplanes couchii NBRC 106145.</title>
        <authorList>
            <person name="Komaki H."/>
            <person name="Tamura T."/>
        </authorList>
    </citation>
    <scope>NUCLEOTIDE SEQUENCE [LARGE SCALE GENOMIC DNA]</scope>
    <source>
        <strain evidence="5 6">NBRC 106145</strain>
    </source>
</reference>
<dbReference type="Proteomes" id="UP000612282">
    <property type="component" value="Unassembled WGS sequence"/>
</dbReference>
<dbReference type="InterPro" id="IPR029016">
    <property type="entry name" value="GAF-like_dom_sf"/>
</dbReference>
<comment type="caution">
    <text evidence="5">The sequence shown here is derived from an EMBL/GenBank/DDBJ whole genome shotgun (WGS) entry which is preliminary data.</text>
</comment>
<sequence length="342" mass="37596">MNDPGGIAKQNHTLRAVLDSLDAAVVGCDDRGRAVLTNRSARLLFGLSDDAGPVEHWDKRFSGFRFSDVRGDMIAAADMPVPRLLRGEPVRDMIIVVHIDETADRTFRVHGTPVTGDDQLAAVIAVHEVTRERRAQTLKECEQEVSFLLAKPEPADDVIADTIELIGRRLGWAAVDFWSLDQVGDVLRRKGCWATDRNTLPCELPDLLEQGVGIPGMAWDRGDPVWCTDLDSDPDAQRQATSWLPLRAALAVPIPSGALVLGVLVCYSVNHETPDDMRTAVMTGISAHIGEFLERRRAEQFAAELEATRDEYIALVGHELRTPLTSIQANADLLREEPGMPA</sequence>
<dbReference type="InterPro" id="IPR003018">
    <property type="entry name" value="GAF"/>
</dbReference>
<gene>
    <name evidence="5" type="ORF">Aco03nite_051490</name>
</gene>
<dbReference type="SUPFAM" id="SSF55781">
    <property type="entry name" value="GAF domain-like"/>
    <property type="match status" value="1"/>
</dbReference>
<dbReference type="PROSITE" id="PS50112">
    <property type="entry name" value="PAS"/>
    <property type="match status" value="1"/>
</dbReference>
<evidence type="ECO:0000313" key="5">
    <source>
        <dbReference type="EMBL" id="GID56745.1"/>
    </source>
</evidence>
<proteinExistence type="predicted"/>
<dbReference type="EC" id="2.7.13.3" evidence="3"/>
<dbReference type="CDD" id="cd00082">
    <property type="entry name" value="HisKA"/>
    <property type="match status" value="1"/>
</dbReference>
<dbReference type="InterPro" id="IPR036097">
    <property type="entry name" value="HisK_dim/P_sf"/>
</dbReference>
<feature type="domain" description="PAS" evidence="4">
    <location>
        <begin position="10"/>
        <end position="50"/>
    </location>
</feature>
<evidence type="ECO:0000256" key="1">
    <source>
        <dbReference type="ARBA" id="ARBA00000085"/>
    </source>
</evidence>
<evidence type="ECO:0000313" key="6">
    <source>
        <dbReference type="Proteomes" id="UP000612282"/>
    </source>
</evidence>
<keyword evidence="6" id="KW-1185">Reference proteome</keyword>
<protein>
    <recommendedName>
        <fullName evidence="3">histidine kinase</fullName>
        <ecNumber evidence="3">2.7.13.3</ecNumber>
    </recommendedName>
</protein>
<dbReference type="SUPFAM" id="SSF55785">
    <property type="entry name" value="PYP-like sensor domain (PAS domain)"/>
    <property type="match status" value="1"/>
</dbReference>
<dbReference type="Gene3D" id="3.30.450.40">
    <property type="match status" value="1"/>
</dbReference>
<dbReference type="InterPro" id="IPR035965">
    <property type="entry name" value="PAS-like_dom_sf"/>
</dbReference>
<dbReference type="RefSeq" id="WP_239145425.1">
    <property type="nucleotide sequence ID" value="NZ_BAAAQE010000018.1"/>
</dbReference>
<dbReference type="Gene3D" id="3.30.450.20">
    <property type="entry name" value="PAS domain"/>
    <property type="match status" value="1"/>
</dbReference>